<accession>A0AA47JMT2</accession>
<feature type="transmembrane region" description="Helical" evidence="1">
    <location>
        <begin position="137"/>
        <end position="155"/>
    </location>
</feature>
<dbReference type="AlphaFoldDB" id="A0AA47JMT2"/>
<reference evidence="2" key="1">
    <citation type="submission" date="2022-12" db="EMBL/GenBank/DDBJ databases">
        <title>Vibrio parahaemolyticus become highly virulent by producing novel Tc toxins.</title>
        <authorList>
            <person name="Yang F."/>
            <person name="You Y."/>
            <person name="Lai Q."/>
            <person name="Xu L."/>
            <person name="Li F."/>
        </authorList>
    </citation>
    <scope>NUCLEOTIDE SEQUENCE</scope>
    <source>
        <strain evidence="2">Vp-HL-202005</strain>
        <plasmid evidence="2">pHLA</plasmid>
    </source>
</reference>
<keyword evidence="2" id="KW-0614">Plasmid</keyword>
<name>A0AA47JMT2_VIBPH</name>
<sequence length="165" mass="19107">MNLLLAIFFGILRTPALLFYVTTGVVHYVMGKLVRTVLIPLSYVTEKLLKPNHYLIGLGGLLILYKGYEYLRAIAVSIADTEVFLYMPVWLLSYLEFSDVPFDRLGLPGAQRPLTESMLDFEQVLFGKFDVIDLYLVWWWFFLGSQLGLYIYYAVNRLLKTMNLD</sequence>
<keyword evidence="1" id="KW-0472">Membrane</keyword>
<geneLocation type="plasmid" evidence="2 3">
    <name>pHLA</name>
</geneLocation>
<gene>
    <name evidence="2" type="ORF">O1Q84_26690</name>
</gene>
<evidence type="ECO:0000313" key="3">
    <source>
        <dbReference type="Proteomes" id="UP001156560"/>
    </source>
</evidence>
<dbReference type="EMBL" id="CP114196">
    <property type="protein sequence ID" value="WAT93707.1"/>
    <property type="molecule type" value="Genomic_DNA"/>
</dbReference>
<dbReference type="Proteomes" id="UP001156560">
    <property type="component" value="Plasmid pHLA"/>
</dbReference>
<evidence type="ECO:0000313" key="2">
    <source>
        <dbReference type="EMBL" id="WAT93707.1"/>
    </source>
</evidence>
<evidence type="ECO:0000256" key="1">
    <source>
        <dbReference type="SAM" id="Phobius"/>
    </source>
</evidence>
<keyword evidence="1" id="KW-1133">Transmembrane helix</keyword>
<organism evidence="2 3">
    <name type="scientific">Vibrio parahaemolyticus</name>
    <dbReference type="NCBI Taxonomy" id="670"/>
    <lineage>
        <taxon>Bacteria</taxon>
        <taxon>Pseudomonadati</taxon>
        <taxon>Pseudomonadota</taxon>
        <taxon>Gammaproteobacteria</taxon>
        <taxon>Vibrionales</taxon>
        <taxon>Vibrionaceae</taxon>
        <taxon>Vibrio</taxon>
    </lineage>
</organism>
<protein>
    <submittedName>
        <fullName evidence="2">Uncharacterized protein</fullName>
    </submittedName>
</protein>
<feature type="transmembrane region" description="Helical" evidence="1">
    <location>
        <begin position="75"/>
        <end position="95"/>
    </location>
</feature>
<dbReference type="RefSeq" id="WP_025634132.1">
    <property type="nucleotide sequence ID" value="NZ_CP114196.1"/>
</dbReference>
<proteinExistence type="predicted"/>
<keyword evidence="1" id="KW-0812">Transmembrane</keyword>